<organism evidence="1 2">
    <name type="scientific">Bacteroides caccae</name>
    <dbReference type="NCBI Taxonomy" id="47678"/>
    <lineage>
        <taxon>Bacteria</taxon>
        <taxon>Pseudomonadati</taxon>
        <taxon>Bacteroidota</taxon>
        <taxon>Bacteroidia</taxon>
        <taxon>Bacteroidales</taxon>
        <taxon>Bacteroidaceae</taxon>
        <taxon>Bacteroides</taxon>
    </lineage>
</organism>
<evidence type="ECO:0000313" key="1">
    <source>
        <dbReference type="EMBL" id="RGY26749.1"/>
    </source>
</evidence>
<reference evidence="1 2" key="1">
    <citation type="submission" date="2018-08" db="EMBL/GenBank/DDBJ databases">
        <title>A genome reference for cultivated species of the human gut microbiota.</title>
        <authorList>
            <person name="Zou Y."/>
            <person name="Xue W."/>
            <person name="Luo G."/>
        </authorList>
    </citation>
    <scope>NUCLEOTIDE SEQUENCE [LARGE SCALE GENOMIC DNA]</scope>
    <source>
        <strain evidence="1 2">OF02-6LB</strain>
    </source>
</reference>
<protein>
    <submittedName>
        <fullName evidence="1">Uncharacterized protein</fullName>
    </submittedName>
</protein>
<evidence type="ECO:0000313" key="2">
    <source>
        <dbReference type="Proteomes" id="UP000284431"/>
    </source>
</evidence>
<dbReference type="EMBL" id="QSCS01000010">
    <property type="protein sequence ID" value="RGY26749.1"/>
    <property type="molecule type" value="Genomic_DNA"/>
</dbReference>
<gene>
    <name evidence="1" type="ORF">DXA49_07980</name>
</gene>
<sequence length="60" mass="6655">MKGITTAAKQANGKSRACATCPIKRNRGVCMPEVQRVCSDAFIEGFKKGVKWLQQQQKDL</sequence>
<comment type="caution">
    <text evidence="1">The sequence shown here is derived from an EMBL/GenBank/DDBJ whole genome shotgun (WGS) entry which is preliminary data.</text>
</comment>
<proteinExistence type="predicted"/>
<dbReference type="RefSeq" id="WP_118337025.1">
    <property type="nucleotide sequence ID" value="NZ_QSCQ01000010.1"/>
</dbReference>
<name>A0A413J672_9BACE</name>
<dbReference type="Proteomes" id="UP000284431">
    <property type="component" value="Unassembled WGS sequence"/>
</dbReference>
<dbReference type="AlphaFoldDB" id="A0A413J672"/>
<accession>A0A413J672</accession>